<dbReference type="PROSITE" id="PS00521">
    <property type="entry name" value="P5CR"/>
    <property type="match status" value="1"/>
</dbReference>
<accession>A0A9X3Z4Q4</accession>
<evidence type="ECO:0000256" key="2">
    <source>
        <dbReference type="HAMAP-Rule" id="MF_01925"/>
    </source>
</evidence>
<comment type="catalytic activity">
    <reaction evidence="2">
        <text>L-proline + NAD(+) = (S)-1-pyrroline-5-carboxylate + NADH + 2 H(+)</text>
        <dbReference type="Rhea" id="RHEA:14105"/>
        <dbReference type="ChEBI" id="CHEBI:15378"/>
        <dbReference type="ChEBI" id="CHEBI:17388"/>
        <dbReference type="ChEBI" id="CHEBI:57540"/>
        <dbReference type="ChEBI" id="CHEBI:57945"/>
        <dbReference type="ChEBI" id="CHEBI:60039"/>
        <dbReference type="EC" id="1.5.1.2"/>
    </reaction>
</comment>
<keyword evidence="2 3" id="KW-0521">NADP</keyword>
<reference evidence="6" key="1">
    <citation type="submission" date="2022-12" db="EMBL/GenBank/DDBJ databases">
        <title>Draft genome sequence of the thermophilic strain Brevibacillus thermoruber HT42, isolated from Los Humeros, Puebla, Mexico, with biotechnological potential.</title>
        <authorList>
            <person name="Lara Sanchez J."/>
            <person name="Solis Palacios R."/>
            <person name="Bustos Baena A.S."/>
            <person name="Ruz Baez A.E."/>
            <person name="Espinosa Luna G."/>
            <person name="Oliart Ros R.M."/>
        </authorList>
    </citation>
    <scope>NUCLEOTIDE SEQUENCE</scope>
    <source>
        <strain evidence="6">HT42</strain>
    </source>
</reference>
<evidence type="ECO:0000256" key="3">
    <source>
        <dbReference type="PIRSR" id="PIRSR000193-1"/>
    </source>
</evidence>
<dbReference type="SUPFAM" id="SSF48179">
    <property type="entry name" value="6-phosphogluconate dehydrogenase C-terminal domain-like"/>
    <property type="match status" value="1"/>
</dbReference>
<evidence type="ECO:0000313" key="6">
    <source>
        <dbReference type="EMBL" id="MDA5110058.1"/>
    </source>
</evidence>
<dbReference type="Gene3D" id="3.40.50.720">
    <property type="entry name" value="NAD(P)-binding Rossmann-like Domain"/>
    <property type="match status" value="1"/>
</dbReference>
<keyword evidence="2" id="KW-0963">Cytoplasm</keyword>
<dbReference type="InterPro" id="IPR053790">
    <property type="entry name" value="P5CR-like_CS"/>
</dbReference>
<comment type="catalytic activity">
    <reaction evidence="2">
        <text>L-proline + NADP(+) = (S)-1-pyrroline-5-carboxylate + NADPH + 2 H(+)</text>
        <dbReference type="Rhea" id="RHEA:14109"/>
        <dbReference type="ChEBI" id="CHEBI:15378"/>
        <dbReference type="ChEBI" id="CHEBI:17388"/>
        <dbReference type="ChEBI" id="CHEBI:57783"/>
        <dbReference type="ChEBI" id="CHEBI:58349"/>
        <dbReference type="ChEBI" id="CHEBI:60039"/>
        <dbReference type="EC" id="1.5.1.2"/>
    </reaction>
</comment>
<dbReference type="PIRSF" id="PIRSF000193">
    <property type="entry name" value="Pyrrol-5-carb_rd"/>
    <property type="match status" value="1"/>
</dbReference>
<dbReference type="InterPro" id="IPR008927">
    <property type="entry name" value="6-PGluconate_DH-like_C_sf"/>
</dbReference>
<dbReference type="InterPro" id="IPR036291">
    <property type="entry name" value="NAD(P)-bd_dom_sf"/>
</dbReference>
<protein>
    <recommendedName>
        <fullName evidence="2">Pyrroline-5-carboxylate reductase</fullName>
        <shortName evidence="2">P5C reductase</shortName>
        <shortName evidence="2">P5CR</shortName>
        <ecNumber evidence="2">1.5.1.2</ecNumber>
    </recommendedName>
    <alternativeName>
        <fullName evidence="2">PCA reductase</fullName>
    </alternativeName>
</protein>
<dbReference type="InterPro" id="IPR028939">
    <property type="entry name" value="P5C_Rdtase_cat_N"/>
</dbReference>
<dbReference type="Proteomes" id="UP001151071">
    <property type="component" value="Unassembled WGS sequence"/>
</dbReference>
<keyword evidence="2" id="KW-0560">Oxidoreductase</keyword>
<dbReference type="Gene3D" id="1.10.3730.10">
    <property type="entry name" value="ProC C-terminal domain-like"/>
    <property type="match status" value="1"/>
</dbReference>
<dbReference type="SUPFAM" id="SSF51735">
    <property type="entry name" value="NAD(P)-binding Rossmann-fold domains"/>
    <property type="match status" value="1"/>
</dbReference>
<dbReference type="RefSeq" id="WP_271140620.1">
    <property type="nucleotide sequence ID" value="NZ_JAPYYP010000025.1"/>
</dbReference>
<comment type="subcellular location">
    <subcellularLocation>
        <location evidence="2">Cytoplasm</location>
    </subcellularLocation>
</comment>
<name>A0A9X3Z4Q4_9BACL</name>
<dbReference type="PANTHER" id="PTHR11645:SF53">
    <property type="entry name" value="PYRROLINE-5-CARBOXYLATE REDUCTASE 3"/>
    <property type="match status" value="1"/>
</dbReference>
<dbReference type="HAMAP" id="MF_01925">
    <property type="entry name" value="P5C_reductase"/>
    <property type="match status" value="1"/>
</dbReference>
<dbReference type="EC" id="1.5.1.2" evidence="2"/>
<dbReference type="InterPro" id="IPR029036">
    <property type="entry name" value="P5CR_dimer"/>
</dbReference>
<comment type="caution">
    <text evidence="6">The sequence shown here is derived from an EMBL/GenBank/DDBJ whole genome shotgun (WGS) entry which is preliminary data.</text>
</comment>
<comment type="pathway">
    <text evidence="2">Amino-acid biosynthesis; L-proline biosynthesis; L-proline from L-glutamate 5-semialdehyde: step 1/1.</text>
</comment>
<proteinExistence type="inferred from homology"/>
<dbReference type="InterPro" id="IPR000304">
    <property type="entry name" value="Pyrroline-COOH_reductase"/>
</dbReference>
<dbReference type="AlphaFoldDB" id="A0A9X3Z4Q4"/>
<dbReference type="PANTHER" id="PTHR11645">
    <property type="entry name" value="PYRROLINE-5-CARBOXYLATE REDUCTASE"/>
    <property type="match status" value="1"/>
</dbReference>
<evidence type="ECO:0000256" key="1">
    <source>
        <dbReference type="ARBA" id="ARBA00005525"/>
    </source>
</evidence>
<feature type="domain" description="Pyrroline-5-carboxylate reductase dimerisation" evidence="5">
    <location>
        <begin position="156"/>
        <end position="254"/>
    </location>
</feature>
<keyword evidence="7" id="KW-1185">Reference proteome</keyword>
<evidence type="ECO:0000259" key="4">
    <source>
        <dbReference type="Pfam" id="PF03807"/>
    </source>
</evidence>
<dbReference type="Pfam" id="PF14748">
    <property type="entry name" value="P5CR_dimer"/>
    <property type="match status" value="1"/>
</dbReference>
<feature type="domain" description="Pyrroline-5-carboxylate reductase catalytic N-terminal" evidence="4">
    <location>
        <begin position="3"/>
        <end position="95"/>
    </location>
</feature>
<dbReference type="Pfam" id="PF03807">
    <property type="entry name" value="F420_oxidored"/>
    <property type="match status" value="1"/>
</dbReference>
<comment type="similarity">
    <text evidence="1 2">Belongs to the pyrroline-5-carboxylate reductase family.</text>
</comment>
<evidence type="ECO:0000259" key="5">
    <source>
        <dbReference type="Pfam" id="PF14748"/>
    </source>
</evidence>
<evidence type="ECO:0000313" key="7">
    <source>
        <dbReference type="Proteomes" id="UP001151071"/>
    </source>
</evidence>
<feature type="binding site" evidence="3">
    <location>
        <begin position="6"/>
        <end position="11"/>
    </location>
    <ligand>
        <name>NADP(+)</name>
        <dbReference type="ChEBI" id="CHEBI:58349"/>
    </ligand>
</feature>
<organism evidence="6 7">
    <name type="scientific">Brevibacillus thermoruber</name>
    <dbReference type="NCBI Taxonomy" id="33942"/>
    <lineage>
        <taxon>Bacteria</taxon>
        <taxon>Bacillati</taxon>
        <taxon>Bacillota</taxon>
        <taxon>Bacilli</taxon>
        <taxon>Bacillales</taxon>
        <taxon>Paenibacillaceae</taxon>
        <taxon>Brevibacillus</taxon>
    </lineage>
</organism>
<comment type="function">
    <text evidence="2">Catalyzes the reduction of 1-pyrroline-5-carboxylate (PCA) to L-proline.</text>
</comment>
<gene>
    <name evidence="2" type="primary">proC</name>
    <name evidence="6" type="ORF">O3V59_16955</name>
</gene>
<keyword evidence="2" id="KW-0641">Proline biosynthesis</keyword>
<dbReference type="EMBL" id="JAPYYP010000025">
    <property type="protein sequence ID" value="MDA5110058.1"/>
    <property type="molecule type" value="Genomic_DNA"/>
</dbReference>
<dbReference type="GO" id="GO:0055129">
    <property type="term" value="P:L-proline biosynthetic process"/>
    <property type="evidence" value="ECO:0007669"/>
    <property type="project" value="UniProtKB-UniRule"/>
</dbReference>
<sequence>MYIGIIGLGSMGQMLVKGFCKSGVVTPGELVVFNRTREKAERLRQEYPFAIASTAQEVCQRADIVFICTKPLDVLPLLKTLDLPAEMHLVSVAAGVTLADLEAVHAGPVSKVIPTVTSQELRGVSLYACGRRVTPALRADLLRLLTALGNAEEVSEESIETATILTSSAPGLFAGILDAFARAAVRQSPELELDTARRMLAETLMGTALLLENERLDFHRLIERVATKGGITEEGLRVLDRTLPAAFDDLFAVTKAKHALLKERLQQFSRNEKGDR</sequence>
<dbReference type="GO" id="GO:0005737">
    <property type="term" value="C:cytoplasm"/>
    <property type="evidence" value="ECO:0007669"/>
    <property type="project" value="UniProtKB-SubCell"/>
</dbReference>
<dbReference type="GO" id="GO:0004735">
    <property type="term" value="F:pyrroline-5-carboxylate reductase activity"/>
    <property type="evidence" value="ECO:0007669"/>
    <property type="project" value="UniProtKB-UniRule"/>
</dbReference>
<keyword evidence="2" id="KW-0028">Amino-acid biosynthesis</keyword>